<dbReference type="InterPro" id="IPR050109">
    <property type="entry name" value="HTH-type_TetR-like_transc_reg"/>
</dbReference>
<name>A0A498R0Y3_9FIRM</name>
<dbReference type="EMBL" id="UPPP01000051">
    <property type="protein sequence ID" value="VBB04981.1"/>
    <property type="molecule type" value="Genomic_DNA"/>
</dbReference>
<feature type="DNA-binding region" description="H-T-H motif" evidence="2">
    <location>
        <begin position="25"/>
        <end position="44"/>
    </location>
</feature>
<dbReference type="GO" id="GO:0003677">
    <property type="term" value="F:DNA binding"/>
    <property type="evidence" value="ECO:0007669"/>
    <property type="project" value="UniProtKB-UniRule"/>
</dbReference>
<keyword evidence="5" id="KW-1185">Reference proteome</keyword>
<dbReference type="PANTHER" id="PTHR30328:SF54">
    <property type="entry name" value="HTH-TYPE TRANSCRIPTIONAL REPRESSOR SCO4008"/>
    <property type="match status" value="1"/>
</dbReference>
<accession>A0A498R0Y3</accession>
<evidence type="ECO:0000313" key="5">
    <source>
        <dbReference type="Proteomes" id="UP000277811"/>
    </source>
</evidence>
<dbReference type="InterPro" id="IPR009057">
    <property type="entry name" value="Homeodomain-like_sf"/>
</dbReference>
<keyword evidence="1 2" id="KW-0238">DNA-binding</keyword>
<evidence type="ECO:0000259" key="3">
    <source>
        <dbReference type="PROSITE" id="PS50977"/>
    </source>
</evidence>
<dbReference type="PRINTS" id="PR00455">
    <property type="entry name" value="HTHTETR"/>
</dbReference>
<protein>
    <submittedName>
        <fullName evidence="4">Tetr bacterial regulatory protein hth signature</fullName>
    </submittedName>
</protein>
<dbReference type="Proteomes" id="UP000277811">
    <property type="component" value="Unassembled WGS sequence"/>
</dbReference>
<feature type="domain" description="HTH tetR-type" evidence="3">
    <location>
        <begin position="2"/>
        <end position="62"/>
    </location>
</feature>
<dbReference type="OrthoDB" id="9785164at2"/>
<reference evidence="4 5" key="1">
    <citation type="submission" date="2018-06" db="EMBL/GenBank/DDBJ databases">
        <authorList>
            <person name="Strepis N."/>
        </authorList>
    </citation>
    <scope>NUCLEOTIDE SEQUENCE [LARGE SCALE GENOMIC DNA]</scope>
    <source>
        <strain evidence="4">LUCI</strain>
    </source>
</reference>
<evidence type="ECO:0000256" key="1">
    <source>
        <dbReference type="ARBA" id="ARBA00023125"/>
    </source>
</evidence>
<dbReference type="Gene3D" id="1.10.10.60">
    <property type="entry name" value="Homeodomain-like"/>
    <property type="match status" value="1"/>
</dbReference>
<organism evidence="4 5">
    <name type="scientific">Lucifera butyrica</name>
    <dbReference type="NCBI Taxonomy" id="1351585"/>
    <lineage>
        <taxon>Bacteria</taxon>
        <taxon>Bacillati</taxon>
        <taxon>Bacillota</taxon>
        <taxon>Negativicutes</taxon>
        <taxon>Veillonellales</taxon>
        <taxon>Veillonellaceae</taxon>
        <taxon>Lucifera</taxon>
    </lineage>
</organism>
<evidence type="ECO:0000313" key="4">
    <source>
        <dbReference type="EMBL" id="VBB04981.1"/>
    </source>
</evidence>
<sequence>MDDIKNFILDKAKERFGHFGYKKTTMDEISQDCKISKKTIYEHFNNKEDLFTNLMAREFYKARQVLFDGIHGIPDPLAKLIQAAKAVIAFFNEDSFLAGLFEANEILFPPFASQKYDSMIRADFISIVAEIIREGKKQGKFRDVDEKIVANAGVRLFQICSYVDFPQDKEQKDYYTAVLVDFIVNGIVKKNNQ</sequence>
<dbReference type="AlphaFoldDB" id="A0A498R0Y3"/>
<dbReference type="PROSITE" id="PS50977">
    <property type="entry name" value="HTH_TETR_2"/>
    <property type="match status" value="1"/>
</dbReference>
<dbReference type="InterPro" id="IPR036271">
    <property type="entry name" value="Tet_transcr_reg_TetR-rel_C_sf"/>
</dbReference>
<gene>
    <name evidence="4" type="ORF">LUCI_0187</name>
</gene>
<dbReference type="GO" id="GO:0006355">
    <property type="term" value="P:regulation of DNA-templated transcription"/>
    <property type="evidence" value="ECO:0007669"/>
    <property type="project" value="UniProtKB-ARBA"/>
</dbReference>
<dbReference type="PANTHER" id="PTHR30328">
    <property type="entry name" value="TRANSCRIPTIONAL REPRESSOR"/>
    <property type="match status" value="1"/>
</dbReference>
<proteinExistence type="predicted"/>
<dbReference type="Pfam" id="PF00440">
    <property type="entry name" value="TetR_N"/>
    <property type="match status" value="1"/>
</dbReference>
<dbReference type="Gene3D" id="1.10.357.10">
    <property type="entry name" value="Tetracycline Repressor, domain 2"/>
    <property type="match status" value="1"/>
</dbReference>
<dbReference type="SUPFAM" id="SSF46689">
    <property type="entry name" value="Homeodomain-like"/>
    <property type="match status" value="1"/>
</dbReference>
<evidence type="ECO:0000256" key="2">
    <source>
        <dbReference type="PROSITE-ProRule" id="PRU00335"/>
    </source>
</evidence>
<dbReference type="RefSeq" id="WP_122625987.1">
    <property type="nucleotide sequence ID" value="NZ_UPPP01000051.1"/>
</dbReference>
<dbReference type="InterPro" id="IPR001647">
    <property type="entry name" value="HTH_TetR"/>
</dbReference>
<dbReference type="SUPFAM" id="SSF48498">
    <property type="entry name" value="Tetracyclin repressor-like, C-terminal domain"/>
    <property type="match status" value="1"/>
</dbReference>